<gene>
    <name evidence="1" type="ORF">CBS78_23180</name>
    <name evidence="2" type="ORF">GB023_22360</name>
</gene>
<accession>A0A634F1K0</accession>
<sequence>MNNLKISQSSEAINMKKYLSVTLMALSISIYSIPTKAADPCQPVLCMWGLVATGSVQDGCSGSVNNYFSQISFKHGKFSASRTEKKRRGWLTNNCPSASPAYVDKIQNKFGRLRFF</sequence>
<dbReference type="EMBL" id="DAAGWQ010000019">
    <property type="protein sequence ID" value="HAB4856694.1"/>
    <property type="molecule type" value="Genomic_DNA"/>
</dbReference>
<evidence type="ECO:0008006" key="3">
    <source>
        <dbReference type="Google" id="ProtNLM"/>
    </source>
</evidence>
<evidence type="ECO:0000313" key="1">
    <source>
        <dbReference type="EMBL" id="EDH4556082.1"/>
    </source>
</evidence>
<organism evidence="1">
    <name type="scientific">Salmonella enteritidis</name>
    <dbReference type="NCBI Taxonomy" id="149539"/>
    <lineage>
        <taxon>Bacteria</taxon>
        <taxon>Pseudomonadati</taxon>
        <taxon>Pseudomonadota</taxon>
        <taxon>Gammaproteobacteria</taxon>
        <taxon>Enterobacterales</taxon>
        <taxon>Enterobacteriaceae</taxon>
        <taxon>Salmonella</taxon>
    </lineage>
</organism>
<dbReference type="EMBL" id="AAMHSH010000021">
    <property type="protein sequence ID" value="EDH4556082.1"/>
    <property type="molecule type" value="Genomic_DNA"/>
</dbReference>
<evidence type="ECO:0000313" key="2">
    <source>
        <dbReference type="EMBL" id="HAB4856694.1"/>
    </source>
</evidence>
<reference evidence="2" key="1">
    <citation type="journal article" date="2018" name="Genome Biol.">
        <title>SKESA: strategic k-mer extension for scrupulous assemblies.</title>
        <authorList>
            <person name="Souvorov A."/>
            <person name="Agarwala R."/>
            <person name="Lipman D.J."/>
        </authorList>
    </citation>
    <scope>NUCLEOTIDE SEQUENCE</scope>
    <source>
        <strain evidence="2">Salmonella enterica</strain>
    </source>
</reference>
<reference evidence="2" key="3">
    <citation type="submission" date="2019-10" db="EMBL/GenBank/DDBJ databases">
        <authorList>
            <consortium name="NCBI Pathogen Detection Project"/>
        </authorList>
    </citation>
    <scope>NUCLEOTIDE SEQUENCE</scope>
    <source>
        <strain evidence="2">Salmonella enterica</strain>
    </source>
</reference>
<proteinExistence type="predicted"/>
<comment type="caution">
    <text evidence="1">The sequence shown here is derived from an EMBL/GenBank/DDBJ whole genome shotgun (WGS) entry which is preliminary data.</text>
</comment>
<protein>
    <recommendedName>
        <fullName evidence="3">Conjugal transfer protein</fullName>
    </recommendedName>
</protein>
<dbReference type="AlphaFoldDB" id="A0A634F1K0"/>
<reference evidence="1" key="2">
    <citation type="submission" date="2018-07" db="EMBL/GenBank/DDBJ databases">
        <authorList>
            <consortium name="GenomeTrakr network: Whole genome sequencing for foodborne pathogen traceback"/>
        </authorList>
    </citation>
    <scope>NUCLEOTIDE SEQUENCE</scope>
    <source>
        <strain evidence="1">CFSAN061128</strain>
    </source>
</reference>
<name>A0A634F1K0_SALEN</name>